<dbReference type="Pfam" id="PF13458">
    <property type="entry name" value="Peripla_BP_6"/>
    <property type="match status" value="1"/>
</dbReference>
<dbReference type="PANTHER" id="PTHR30483">
    <property type="entry name" value="LEUCINE-SPECIFIC-BINDING PROTEIN"/>
    <property type="match status" value="1"/>
</dbReference>
<dbReference type="InterPro" id="IPR028082">
    <property type="entry name" value="Peripla_BP_I"/>
</dbReference>
<comment type="similarity">
    <text evidence="1">Belongs to the leucine-binding protein family.</text>
</comment>
<comment type="caution">
    <text evidence="7">The sequence shown here is derived from an EMBL/GenBank/DDBJ whole genome shotgun (WGS) entry which is preliminary data.</text>
</comment>
<dbReference type="Gene3D" id="3.40.50.2300">
    <property type="match status" value="2"/>
</dbReference>
<feature type="compositionally biased region" description="Pro residues" evidence="4">
    <location>
        <begin position="48"/>
        <end position="57"/>
    </location>
</feature>
<evidence type="ECO:0000256" key="1">
    <source>
        <dbReference type="ARBA" id="ARBA00010062"/>
    </source>
</evidence>
<keyword evidence="2 5" id="KW-0732">Signal</keyword>
<dbReference type="RefSeq" id="WP_273675542.1">
    <property type="nucleotide sequence ID" value="NZ_JAQQXQ010000001.1"/>
</dbReference>
<feature type="region of interest" description="Disordered" evidence="4">
    <location>
        <begin position="44"/>
        <end position="65"/>
    </location>
</feature>
<dbReference type="PANTHER" id="PTHR30483:SF6">
    <property type="entry name" value="PERIPLASMIC BINDING PROTEIN OF ABC TRANSPORTER FOR NATURAL AMINO ACIDS"/>
    <property type="match status" value="1"/>
</dbReference>
<evidence type="ECO:0000256" key="5">
    <source>
        <dbReference type="SAM" id="SignalP"/>
    </source>
</evidence>
<evidence type="ECO:0000313" key="8">
    <source>
        <dbReference type="Proteomes" id="UP001216558"/>
    </source>
</evidence>
<keyword evidence="8" id="KW-1185">Reference proteome</keyword>
<accession>A0ABT5JLP0</accession>
<evidence type="ECO:0000259" key="6">
    <source>
        <dbReference type="Pfam" id="PF13458"/>
    </source>
</evidence>
<name>A0ABT5JLP0_9SPHN</name>
<dbReference type="CDD" id="cd06339">
    <property type="entry name" value="PBP1_YraM_LppC_lipoprotein-like"/>
    <property type="match status" value="1"/>
</dbReference>
<feature type="chain" id="PRO_5046350859" evidence="5">
    <location>
        <begin position="29"/>
        <end position="402"/>
    </location>
</feature>
<evidence type="ECO:0000256" key="2">
    <source>
        <dbReference type="ARBA" id="ARBA00022729"/>
    </source>
</evidence>
<feature type="signal peptide" evidence="5">
    <location>
        <begin position="1"/>
        <end position="28"/>
    </location>
</feature>
<reference evidence="7 8" key="1">
    <citation type="submission" date="2022-10" db="EMBL/GenBank/DDBJ databases">
        <title>Erythrobacter sp. sf7 Genome sequencing.</title>
        <authorList>
            <person name="Park S."/>
        </authorList>
    </citation>
    <scope>NUCLEOTIDE SEQUENCE [LARGE SCALE GENOMIC DNA]</scope>
    <source>
        <strain evidence="8">sf7</strain>
    </source>
</reference>
<organism evidence="7 8">
    <name type="scientific">Erythrobacter fulvus</name>
    <dbReference type="NCBI Taxonomy" id="2987523"/>
    <lineage>
        <taxon>Bacteria</taxon>
        <taxon>Pseudomonadati</taxon>
        <taxon>Pseudomonadota</taxon>
        <taxon>Alphaproteobacteria</taxon>
        <taxon>Sphingomonadales</taxon>
        <taxon>Erythrobacteraceae</taxon>
        <taxon>Erythrobacter/Porphyrobacter group</taxon>
        <taxon>Erythrobacter</taxon>
    </lineage>
</organism>
<sequence length="402" mass="42275">MKLTVSPKWAGWLSGMAAVFTRRNLALAGAAMLAAGCQVIPKTDVSTAPPPPAPTPEPSATALPTDSGRHRIALLVPVSGETGPVGQAIANATTMALLDTGADNLRITTYDTATGVSAAARQAIADGNRLILGPLMGDSIPAVQSAARGAGVPIISFSNDTSVAAADVFVMGHNPEQSIRRSVEYARLQGANRFVALLPEGDYGQRSASALENALRDFGGALVGRQSYARGNTSIVSAAQRLRAAGGYDTVLIADSARLGLEAADELQRGADPRARILGTELWSGETVLTRAASMEGAIFAAVSDRRFKRFSDSYETRFGAKPYRVATLGYDAVLLTLRVARDWKVGTPFPKSELYDRGGFLGVDGPFRFARSGIAERALEVREVRSGEVVEVDPAPTGFGR</sequence>
<protein>
    <submittedName>
        <fullName evidence="7">Penicillin-binding protein activator</fullName>
    </submittedName>
</protein>
<proteinExistence type="inferred from homology"/>
<feature type="domain" description="Leucine-binding protein" evidence="6">
    <location>
        <begin position="71"/>
        <end position="385"/>
    </location>
</feature>
<keyword evidence="3" id="KW-0813">Transport</keyword>
<gene>
    <name evidence="7" type="ORF">OIK40_01360</name>
</gene>
<evidence type="ECO:0000256" key="3">
    <source>
        <dbReference type="ARBA" id="ARBA00022970"/>
    </source>
</evidence>
<dbReference type="EMBL" id="JAQQXQ010000001">
    <property type="protein sequence ID" value="MDC8753285.1"/>
    <property type="molecule type" value="Genomic_DNA"/>
</dbReference>
<dbReference type="Proteomes" id="UP001216558">
    <property type="component" value="Unassembled WGS sequence"/>
</dbReference>
<evidence type="ECO:0000313" key="7">
    <source>
        <dbReference type="EMBL" id="MDC8753285.1"/>
    </source>
</evidence>
<keyword evidence="3" id="KW-0029">Amino-acid transport</keyword>
<evidence type="ECO:0000256" key="4">
    <source>
        <dbReference type="SAM" id="MobiDB-lite"/>
    </source>
</evidence>
<dbReference type="InterPro" id="IPR051010">
    <property type="entry name" value="BCAA_transport"/>
</dbReference>
<dbReference type="SUPFAM" id="SSF53822">
    <property type="entry name" value="Periplasmic binding protein-like I"/>
    <property type="match status" value="1"/>
</dbReference>
<dbReference type="InterPro" id="IPR028081">
    <property type="entry name" value="Leu-bd"/>
</dbReference>